<dbReference type="OrthoDB" id="3270804at2759"/>
<keyword evidence="4" id="KW-1185">Reference proteome</keyword>
<organism evidence="3 4">
    <name type="scientific">Crepidotus variabilis</name>
    <dbReference type="NCBI Taxonomy" id="179855"/>
    <lineage>
        <taxon>Eukaryota</taxon>
        <taxon>Fungi</taxon>
        <taxon>Dikarya</taxon>
        <taxon>Basidiomycota</taxon>
        <taxon>Agaricomycotina</taxon>
        <taxon>Agaricomycetes</taxon>
        <taxon>Agaricomycetidae</taxon>
        <taxon>Agaricales</taxon>
        <taxon>Agaricineae</taxon>
        <taxon>Crepidotaceae</taxon>
        <taxon>Crepidotus</taxon>
    </lineage>
</organism>
<dbReference type="InterPro" id="IPR009027">
    <property type="entry name" value="Ribosomal_bL9/RNase_H1_N"/>
</dbReference>
<proteinExistence type="predicted"/>
<sequence length="137" mass="15035">MSFLFGAFNSLKTSNASEASTSPHTDYHPKIPIEARRYVVFIGLHPGVYNTAQEALAETDGVPRQNKKMFPNADEAHSAYSQALANHLVEQAVRLGSKTTITPENLNLTEGQIPASSDGEFYVVVRGRRAGIFGYDY</sequence>
<feature type="domain" description="Ribonuclease H1 N-terminal" evidence="1">
    <location>
        <begin position="38"/>
        <end position="77"/>
    </location>
</feature>
<evidence type="ECO:0000313" key="3">
    <source>
        <dbReference type="EMBL" id="KAF9521432.1"/>
    </source>
</evidence>
<dbReference type="SUPFAM" id="SSF55658">
    <property type="entry name" value="L9 N-domain-like"/>
    <property type="match status" value="1"/>
</dbReference>
<accession>A0A9P6BC78</accession>
<protein>
    <recommendedName>
        <fullName evidence="1">Ribonuclease H1 N-terminal domain-containing protein</fullName>
    </recommendedName>
</protein>
<gene>
    <name evidence="3" type="ORF">CPB83DRAFT_841270</name>
    <name evidence="2" type="ORF">CPB83DRAFT_841346</name>
</gene>
<dbReference type="AlphaFoldDB" id="A0A9P6BC78"/>
<dbReference type="Pfam" id="PF01693">
    <property type="entry name" value="Cauli_VI"/>
    <property type="match status" value="1"/>
</dbReference>
<dbReference type="InterPro" id="IPR037056">
    <property type="entry name" value="RNase_H1_N_sf"/>
</dbReference>
<reference evidence="3" key="1">
    <citation type="submission" date="2020-11" db="EMBL/GenBank/DDBJ databases">
        <authorList>
            <consortium name="DOE Joint Genome Institute"/>
            <person name="Ahrendt S."/>
            <person name="Riley R."/>
            <person name="Andreopoulos W."/>
            <person name="Labutti K."/>
            <person name="Pangilinan J."/>
            <person name="Ruiz-Duenas F.J."/>
            <person name="Barrasa J.M."/>
            <person name="Sanchez-Garcia M."/>
            <person name="Camarero S."/>
            <person name="Miyauchi S."/>
            <person name="Serrano A."/>
            <person name="Linde D."/>
            <person name="Babiker R."/>
            <person name="Drula E."/>
            <person name="Ayuso-Fernandez I."/>
            <person name="Pacheco R."/>
            <person name="Padilla G."/>
            <person name="Ferreira P."/>
            <person name="Barriuso J."/>
            <person name="Kellner H."/>
            <person name="Castanera R."/>
            <person name="Alfaro M."/>
            <person name="Ramirez L."/>
            <person name="Pisabarro A.G."/>
            <person name="Kuo A."/>
            <person name="Tritt A."/>
            <person name="Lipzen A."/>
            <person name="He G."/>
            <person name="Yan M."/>
            <person name="Ng V."/>
            <person name="Cullen D."/>
            <person name="Martin F."/>
            <person name="Rosso M.-N."/>
            <person name="Henrissat B."/>
            <person name="Hibbett D."/>
            <person name="Martinez A.T."/>
            <person name="Grigoriev I.V."/>
        </authorList>
    </citation>
    <scope>NUCLEOTIDE SEQUENCE</scope>
    <source>
        <strain evidence="3">CBS 506.95</strain>
    </source>
</reference>
<comment type="caution">
    <text evidence="3">The sequence shown here is derived from an EMBL/GenBank/DDBJ whole genome shotgun (WGS) entry which is preliminary data.</text>
</comment>
<dbReference type="Proteomes" id="UP000807306">
    <property type="component" value="Unassembled WGS sequence"/>
</dbReference>
<dbReference type="EMBL" id="MU158067">
    <property type="protein sequence ID" value="KAF9521432.1"/>
    <property type="molecule type" value="Genomic_DNA"/>
</dbReference>
<evidence type="ECO:0000259" key="1">
    <source>
        <dbReference type="Pfam" id="PF01693"/>
    </source>
</evidence>
<evidence type="ECO:0000313" key="4">
    <source>
        <dbReference type="Proteomes" id="UP000807306"/>
    </source>
</evidence>
<dbReference type="EMBL" id="MU158123">
    <property type="protein sequence ID" value="KAF9521335.1"/>
    <property type="molecule type" value="Genomic_DNA"/>
</dbReference>
<name>A0A9P6BC78_9AGAR</name>
<dbReference type="InterPro" id="IPR011320">
    <property type="entry name" value="RNase_H1_N"/>
</dbReference>
<evidence type="ECO:0000313" key="2">
    <source>
        <dbReference type="EMBL" id="KAF9521335.1"/>
    </source>
</evidence>
<dbReference type="Gene3D" id="3.40.970.10">
    <property type="entry name" value="Ribonuclease H1, N-terminal domain"/>
    <property type="match status" value="1"/>
</dbReference>